<reference evidence="9 10" key="1">
    <citation type="submission" date="2018-10" db="EMBL/GenBank/DDBJ databases">
        <title>Genomic Encyclopedia of Archaeal and Bacterial Type Strains, Phase II (KMG-II): from individual species to whole genera.</title>
        <authorList>
            <person name="Goeker M."/>
        </authorList>
    </citation>
    <scope>NUCLEOTIDE SEQUENCE [LARGE SCALE GENOMIC DNA]</scope>
    <source>
        <strain evidence="9 10">DSM 25217</strain>
    </source>
</reference>
<evidence type="ECO:0000256" key="1">
    <source>
        <dbReference type="ARBA" id="ARBA00012352"/>
    </source>
</evidence>
<evidence type="ECO:0000313" key="10">
    <source>
        <dbReference type="Proteomes" id="UP000271227"/>
    </source>
</evidence>
<dbReference type="PIRSF" id="PIRSF000429">
    <property type="entry name" value="Ac-CoA_Ac_transf"/>
    <property type="match status" value="1"/>
</dbReference>
<evidence type="ECO:0000259" key="7">
    <source>
        <dbReference type="Pfam" id="PF00108"/>
    </source>
</evidence>
<dbReference type="InterPro" id="IPR020616">
    <property type="entry name" value="Thiolase_N"/>
</dbReference>
<dbReference type="AlphaFoldDB" id="A0A3M0CEC2"/>
<dbReference type="PROSITE" id="PS00737">
    <property type="entry name" value="THIOLASE_2"/>
    <property type="match status" value="1"/>
</dbReference>
<dbReference type="InterPro" id="IPR055140">
    <property type="entry name" value="Thiolase_C_2"/>
</dbReference>
<keyword evidence="2" id="KW-0813">Transport</keyword>
<dbReference type="Pfam" id="PF00108">
    <property type="entry name" value="Thiolase_N"/>
    <property type="match status" value="1"/>
</dbReference>
<dbReference type="EC" id="2.3.1.176" evidence="1"/>
<evidence type="ECO:0000256" key="3">
    <source>
        <dbReference type="ARBA" id="ARBA00022679"/>
    </source>
</evidence>
<dbReference type="GO" id="GO:0003988">
    <property type="term" value="F:acetyl-CoA C-acyltransferase activity"/>
    <property type="evidence" value="ECO:0007669"/>
    <property type="project" value="UniProtKB-ARBA"/>
</dbReference>
<organism evidence="9 10">
    <name type="scientific">Eilatimonas milleporae</name>
    <dbReference type="NCBI Taxonomy" id="911205"/>
    <lineage>
        <taxon>Bacteria</taxon>
        <taxon>Pseudomonadati</taxon>
        <taxon>Pseudomonadota</taxon>
        <taxon>Alphaproteobacteria</taxon>
        <taxon>Kordiimonadales</taxon>
        <taxon>Kordiimonadaceae</taxon>
        <taxon>Eilatimonas</taxon>
    </lineage>
</organism>
<dbReference type="OrthoDB" id="9790314at2"/>
<sequence length="418" mass="44487">MTDAYIIAAAATRFGRQSDVSEKQLARQVYLDVLADAGWVTGDDIDIAYFGNCGMWVVGQGSVRGQVCFTALVADGLFPERVPMVNVEGACATASMALHMAARDVLSGQSRVALAVGVEKTFYPDRPELTARLYDGGIDRFDPHEWQDYYKAAGTAAGKPFEPGPGRTIFMDTYAMQACYHMKRYGTTQAQIAAAAAKNHAHSVHNAKAQYRKAMSVEEVLADKPISYPLTRSMCSPIGDGAAAAIVCTKDVLDGLPAEVRDRAVRIAAFQLSGGKYRTLDEDGLSRIAGDRAYARAGITPGHIDVAEVHDATAFCELYQAEMLRFCGEGEGGPFVESGAASVGGTLPINTSGGLVSKGHPVGATGLSMIYELVSQLRGETEEGRRVPGAEWALAENGGGVMGFDEAACAVTILHRDR</sequence>
<gene>
    <name evidence="9" type="ORF">BXY39_1779</name>
</gene>
<keyword evidence="5" id="KW-0446">Lipid-binding</keyword>
<evidence type="ECO:0000256" key="5">
    <source>
        <dbReference type="ARBA" id="ARBA00023121"/>
    </source>
</evidence>
<dbReference type="InterPro" id="IPR020613">
    <property type="entry name" value="Thiolase_CS"/>
</dbReference>
<comment type="caution">
    <text evidence="9">The sequence shown here is derived from an EMBL/GenBank/DDBJ whole genome shotgun (WGS) entry which is preliminary data.</text>
</comment>
<evidence type="ECO:0000313" key="9">
    <source>
        <dbReference type="EMBL" id="RMB07692.1"/>
    </source>
</evidence>
<evidence type="ECO:0000259" key="8">
    <source>
        <dbReference type="Pfam" id="PF22691"/>
    </source>
</evidence>
<dbReference type="SUPFAM" id="SSF53901">
    <property type="entry name" value="Thiolase-like"/>
    <property type="match status" value="2"/>
</dbReference>
<dbReference type="GO" id="GO:0006869">
    <property type="term" value="P:lipid transport"/>
    <property type="evidence" value="ECO:0007669"/>
    <property type="project" value="UniProtKB-KW"/>
</dbReference>
<feature type="domain" description="Thiolase N-terminal" evidence="7">
    <location>
        <begin position="5"/>
        <end position="213"/>
    </location>
</feature>
<dbReference type="CDD" id="cd00829">
    <property type="entry name" value="SCP-x_thiolase"/>
    <property type="match status" value="1"/>
</dbReference>
<dbReference type="Gene3D" id="3.40.47.10">
    <property type="match status" value="1"/>
</dbReference>
<keyword evidence="3 9" id="KW-0808">Transferase</keyword>
<evidence type="ECO:0000256" key="4">
    <source>
        <dbReference type="ARBA" id="ARBA00023055"/>
    </source>
</evidence>
<dbReference type="PANTHER" id="PTHR42870">
    <property type="entry name" value="ACETYL-COA C-ACETYLTRANSFERASE"/>
    <property type="match status" value="1"/>
</dbReference>
<evidence type="ECO:0000256" key="2">
    <source>
        <dbReference type="ARBA" id="ARBA00022448"/>
    </source>
</evidence>
<feature type="domain" description="Thiolase C-terminal" evidence="8">
    <location>
        <begin position="287"/>
        <end position="403"/>
    </location>
</feature>
<dbReference type="RefSeq" id="WP_121938492.1">
    <property type="nucleotide sequence ID" value="NZ_REFR01000011.1"/>
</dbReference>
<dbReference type="EMBL" id="REFR01000011">
    <property type="protein sequence ID" value="RMB07692.1"/>
    <property type="molecule type" value="Genomic_DNA"/>
</dbReference>
<name>A0A3M0CEC2_9PROT</name>
<dbReference type="Proteomes" id="UP000271227">
    <property type="component" value="Unassembled WGS sequence"/>
</dbReference>
<dbReference type="InterPro" id="IPR016039">
    <property type="entry name" value="Thiolase-like"/>
</dbReference>
<evidence type="ECO:0000256" key="6">
    <source>
        <dbReference type="ARBA" id="ARBA00032316"/>
    </source>
</evidence>
<dbReference type="PANTHER" id="PTHR42870:SF1">
    <property type="entry name" value="NON-SPECIFIC LIPID-TRANSFER PROTEIN-LIKE 2"/>
    <property type="match status" value="1"/>
</dbReference>
<protein>
    <recommendedName>
        <fullName evidence="1">propanoyl-CoA C-acyltransferase</fullName>
        <ecNumber evidence="1">2.3.1.176</ecNumber>
    </recommendedName>
    <alternativeName>
        <fullName evidence="6">Propanoyl-CoA C-acyltransferase</fullName>
    </alternativeName>
</protein>
<dbReference type="InParanoid" id="A0A3M0CEC2"/>
<keyword evidence="10" id="KW-1185">Reference proteome</keyword>
<accession>A0A3M0CEC2</accession>
<keyword evidence="4" id="KW-0445">Lipid transport</keyword>
<dbReference type="Pfam" id="PF22691">
    <property type="entry name" value="Thiolase_C_1"/>
    <property type="match status" value="1"/>
</dbReference>
<proteinExistence type="predicted"/>
<dbReference type="InterPro" id="IPR002155">
    <property type="entry name" value="Thiolase"/>
</dbReference>
<dbReference type="GO" id="GO:0008289">
    <property type="term" value="F:lipid binding"/>
    <property type="evidence" value="ECO:0007669"/>
    <property type="project" value="UniProtKB-KW"/>
</dbReference>